<keyword evidence="5" id="KW-0046">Antibiotic resistance</keyword>
<evidence type="ECO:0000256" key="1">
    <source>
        <dbReference type="ARBA" id="ARBA00004141"/>
    </source>
</evidence>
<dbReference type="Proteomes" id="UP000189004">
    <property type="component" value="Unassembled WGS sequence"/>
</dbReference>
<dbReference type="PROSITE" id="PS51012">
    <property type="entry name" value="ABC_TM2"/>
    <property type="match status" value="1"/>
</dbReference>
<dbReference type="EMBL" id="MCOK01000001">
    <property type="protein sequence ID" value="OOC54488.1"/>
    <property type="molecule type" value="Genomic_DNA"/>
</dbReference>
<evidence type="ECO:0000256" key="3">
    <source>
        <dbReference type="ARBA" id="ARBA00022989"/>
    </source>
</evidence>
<dbReference type="PANTHER" id="PTHR43229">
    <property type="entry name" value="NODULATION PROTEIN J"/>
    <property type="match status" value="1"/>
</dbReference>
<feature type="transmembrane region" description="Helical" evidence="6">
    <location>
        <begin position="82"/>
        <end position="103"/>
    </location>
</feature>
<protein>
    <recommendedName>
        <fullName evidence="6">Transport permease protein</fullName>
    </recommendedName>
</protein>
<dbReference type="GO" id="GO:0046677">
    <property type="term" value="P:response to antibiotic"/>
    <property type="evidence" value="ECO:0007669"/>
    <property type="project" value="UniProtKB-KW"/>
</dbReference>
<dbReference type="RefSeq" id="WP_077690892.1">
    <property type="nucleotide sequence ID" value="NZ_MCOK01000001.1"/>
</dbReference>
<keyword evidence="6" id="KW-0813">Transport</keyword>
<dbReference type="InterPro" id="IPR013525">
    <property type="entry name" value="ABC2_TM"/>
</dbReference>
<accession>A0A1V3C1D3</accession>
<name>A0A1V3C1D3_9ACTN</name>
<keyword evidence="4 6" id="KW-0472">Membrane</keyword>
<feature type="transmembrane region" description="Helical" evidence="6">
    <location>
        <begin position="124"/>
        <end position="153"/>
    </location>
</feature>
<dbReference type="GO" id="GO:0140359">
    <property type="term" value="F:ABC-type transporter activity"/>
    <property type="evidence" value="ECO:0007669"/>
    <property type="project" value="InterPro"/>
</dbReference>
<dbReference type="GO" id="GO:0043190">
    <property type="term" value="C:ATP-binding cassette (ABC) transporter complex"/>
    <property type="evidence" value="ECO:0007669"/>
    <property type="project" value="InterPro"/>
</dbReference>
<keyword evidence="6" id="KW-1003">Cell membrane</keyword>
<dbReference type="STRING" id="501010.NOSIN_12280"/>
<comment type="caution">
    <text evidence="9">The sequence shown here is derived from an EMBL/GenBank/DDBJ whole genome shotgun (WGS) entry which is preliminary data.</text>
</comment>
<dbReference type="InterPro" id="IPR047817">
    <property type="entry name" value="ABC2_TM_bact-type"/>
</dbReference>
<feature type="transmembrane region" description="Helical" evidence="6">
    <location>
        <begin position="251"/>
        <end position="273"/>
    </location>
</feature>
<evidence type="ECO:0000313" key="9">
    <source>
        <dbReference type="EMBL" id="OOC54488.1"/>
    </source>
</evidence>
<feature type="domain" description="ABC transmembrane type-2" evidence="8">
    <location>
        <begin position="48"/>
        <end position="276"/>
    </location>
</feature>
<sequence>MSAVTTPTRSAQPGGGPDTPVRITPLTTVQNGFQLAWRSVLKIKANPEEVFGLMLQPVMFVTLFVFVFGQAMMGDWQAYRDFLMPGIIAQSVIFATLGTGFSLSQDVEKGIFDRFRSLPIARSAPLTGAILGDLVRYTITVVMVMLVGMAIGFRPEGGVVGVVVAAALVLLFASALCWMSAFVGMIVRTPMAVQAFGMILMFPLTFSSSAFVSPEDMPSWLQAVAANNPVTHVVDAMRALMLDTGDAAGPVLWTVVWTAIITAVFFPLAVWAYRRRT</sequence>
<dbReference type="PANTHER" id="PTHR43229:SF2">
    <property type="entry name" value="NODULATION PROTEIN J"/>
    <property type="match status" value="1"/>
</dbReference>
<evidence type="ECO:0000256" key="6">
    <source>
        <dbReference type="RuleBase" id="RU361157"/>
    </source>
</evidence>
<comment type="similarity">
    <text evidence="6">Belongs to the ABC-2 integral membrane protein family.</text>
</comment>
<feature type="transmembrane region" description="Helical" evidence="6">
    <location>
        <begin position="191"/>
        <end position="212"/>
    </location>
</feature>
<feature type="transmembrane region" description="Helical" evidence="6">
    <location>
        <begin position="50"/>
        <end position="70"/>
    </location>
</feature>
<dbReference type="Pfam" id="PF01061">
    <property type="entry name" value="ABC2_membrane"/>
    <property type="match status" value="1"/>
</dbReference>
<organism evidence="9 10">
    <name type="scientific">Nocardiopsis sinuspersici</name>
    <dbReference type="NCBI Taxonomy" id="501010"/>
    <lineage>
        <taxon>Bacteria</taxon>
        <taxon>Bacillati</taxon>
        <taxon>Actinomycetota</taxon>
        <taxon>Actinomycetes</taxon>
        <taxon>Streptosporangiales</taxon>
        <taxon>Nocardiopsidaceae</taxon>
        <taxon>Nocardiopsis</taxon>
    </lineage>
</organism>
<proteinExistence type="inferred from homology"/>
<dbReference type="PIRSF" id="PIRSF006648">
    <property type="entry name" value="DrrB"/>
    <property type="match status" value="1"/>
</dbReference>
<dbReference type="InterPro" id="IPR000412">
    <property type="entry name" value="ABC_2_transport"/>
</dbReference>
<keyword evidence="10" id="KW-1185">Reference proteome</keyword>
<dbReference type="InterPro" id="IPR051784">
    <property type="entry name" value="Nod_factor_ABC_transporter"/>
</dbReference>
<evidence type="ECO:0000313" key="10">
    <source>
        <dbReference type="Proteomes" id="UP000189004"/>
    </source>
</evidence>
<evidence type="ECO:0000256" key="5">
    <source>
        <dbReference type="ARBA" id="ARBA00023251"/>
    </source>
</evidence>
<reference evidence="10" key="1">
    <citation type="submission" date="2016-08" db="EMBL/GenBank/DDBJ databases">
        <authorList>
            <person name="Tokovenko B."/>
            <person name="Kalinowski J."/>
        </authorList>
    </citation>
    <scope>NUCLEOTIDE SEQUENCE [LARGE SCALE GENOMIC DNA]</scope>
    <source>
        <strain evidence="10">UTMC102</strain>
    </source>
</reference>
<keyword evidence="3 6" id="KW-1133">Transmembrane helix</keyword>
<evidence type="ECO:0000256" key="7">
    <source>
        <dbReference type="SAM" id="MobiDB-lite"/>
    </source>
</evidence>
<evidence type="ECO:0000259" key="8">
    <source>
        <dbReference type="PROSITE" id="PS51012"/>
    </source>
</evidence>
<dbReference type="OrthoDB" id="8988363at2"/>
<comment type="subcellular location">
    <subcellularLocation>
        <location evidence="6">Cell membrane</location>
        <topology evidence="6">Multi-pass membrane protein</topology>
    </subcellularLocation>
    <subcellularLocation>
        <location evidence="1">Membrane</location>
        <topology evidence="1">Multi-pass membrane protein</topology>
    </subcellularLocation>
</comment>
<evidence type="ECO:0000256" key="2">
    <source>
        <dbReference type="ARBA" id="ARBA00022692"/>
    </source>
</evidence>
<evidence type="ECO:0000256" key="4">
    <source>
        <dbReference type="ARBA" id="ARBA00023136"/>
    </source>
</evidence>
<gene>
    <name evidence="9" type="ORF">NOSIN_12280</name>
</gene>
<dbReference type="AlphaFoldDB" id="A0A1V3C1D3"/>
<feature type="region of interest" description="Disordered" evidence="7">
    <location>
        <begin position="1"/>
        <end position="21"/>
    </location>
</feature>
<feature type="transmembrane region" description="Helical" evidence="6">
    <location>
        <begin position="159"/>
        <end position="179"/>
    </location>
</feature>
<keyword evidence="2 6" id="KW-0812">Transmembrane</keyword>
<feature type="compositionally biased region" description="Polar residues" evidence="7">
    <location>
        <begin position="1"/>
        <end position="11"/>
    </location>
</feature>
<dbReference type="PRINTS" id="PR00164">
    <property type="entry name" value="ABC2TRNSPORT"/>
</dbReference>